<sequence>MTEGVVEVSCNLCGSNYTDLMYVIGGVRVVQCRVCDLVYLNPRAEEAVAARNRTRDLVAHFAPLARRQRVVFERRIRQILKVLGRPGRLLDVGCAAGGFMEVAREQGWSAAGVDVNGPATAHAREALGLDVVTGTLADLPGACGAFDAVTLWDVAEHVPDPKGLIAQARERIAEGGVIALSVPNVASLAAWMGRERWPMFGDEHLTYFTPETIRKMVKFAGFEVLRVETQGLGRHFLSSWRGPSRMAERIEGAYAGSSHRPLVLLAEGVVNAALDLIRAGQVISVYAQKRGRSRDVSPSLSPRPSSSPRLRRGRRRRTLWDMDA</sequence>
<dbReference type="Proteomes" id="UP000178606">
    <property type="component" value="Unassembled WGS sequence"/>
</dbReference>
<accession>A0A1F6CBR6</accession>
<name>A0A1F6CBR6_HANXR</name>
<evidence type="ECO:0000313" key="2">
    <source>
        <dbReference type="EMBL" id="OGG46431.1"/>
    </source>
</evidence>
<dbReference type="AlphaFoldDB" id="A0A1F6CBR6"/>
<protein>
    <recommendedName>
        <fullName evidence="4">Class I SAM-dependent methyltransferase</fullName>
    </recommendedName>
</protein>
<gene>
    <name evidence="2" type="ORF">A3F84_05315</name>
</gene>
<dbReference type="InterPro" id="IPR029063">
    <property type="entry name" value="SAM-dependent_MTases_sf"/>
</dbReference>
<evidence type="ECO:0000313" key="3">
    <source>
        <dbReference type="Proteomes" id="UP000178606"/>
    </source>
</evidence>
<dbReference type="PANTHER" id="PTHR43861">
    <property type="entry name" value="TRANS-ACONITATE 2-METHYLTRANSFERASE-RELATED"/>
    <property type="match status" value="1"/>
</dbReference>
<dbReference type="SUPFAM" id="SSF53335">
    <property type="entry name" value="S-adenosyl-L-methionine-dependent methyltransferases"/>
    <property type="match status" value="1"/>
</dbReference>
<feature type="compositionally biased region" description="Low complexity" evidence="1">
    <location>
        <begin position="296"/>
        <end position="308"/>
    </location>
</feature>
<dbReference type="CDD" id="cd02440">
    <property type="entry name" value="AdoMet_MTases"/>
    <property type="match status" value="1"/>
</dbReference>
<reference evidence="2 3" key="1">
    <citation type="journal article" date="2016" name="Nat. Commun.">
        <title>Thousands of microbial genomes shed light on interconnected biogeochemical processes in an aquifer system.</title>
        <authorList>
            <person name="Anantharaman K."/>
            <person name="Brown C.T."/>
            <person name="Hug L.A."/>
            <person name="Sharon I."/>
            <person name="Castelle C.J."/>
            <person name="Probst A.J."/>
            <person name="Thomas B.C."/>
            <person name="Singh A."/>
            <person name="Wilkins M.J."/>
            <person name="Karaoz U."/>
            <person name="Brodie E.L."/>
            <person name="Williams K.H."/>
            <person name="Hubbard S.S."/>
            <person name="Banfield J.F."/>
        </authorList>
    </citation>
    <scope>NUCLEOTIDE SEQUENCE [LARGE SCALE GENOMIC DNA]</scope>
    <source>
        <strain evidence="3">RIFCSPLOWO2_12_FULL_64_10</strain>
    </source>
</reference>
<evidence type="ECO:0008006" key="4">
    <source>
        <dbReference type="Google" id="ProtNLM"/>
    </source>
</evidence>
<dbReference type="EMBL" id="MFKF01000317">
    <property type="protein sequence ID" value="OGG46431.1"/>
    <property type="molecule type" value="Genomic_DNA"/>
</dbReference>
<feature type="region of interest" description="Disordered" evidence="1">
    <location>
        <begin position="293"/>
        <end position="324"/>
    </location>
</feature>
<proteinExistence type="predicted"/>
<dbReference type="Pfam" id="PF13489">
    <property type="entry name" value="Methyltransf_23"/>
    <property type="match status" value="1"/>
</dbReference>
<dbReference type="PANTHER" id="PTHR43861:SF6">
    <property type="entry name" value="METHYLTRANSFERASE TYPE 11"/>
    <property type="match status" value="1"/>
</dbReference>
<evidence type="ECO:0000256" key="1">
    <source>
        <dbReference type="SAM" id="MobiDB-lite"/>
    </source>
</evidence>
<dbReference type="Gene3D" id="3.40.50.150">
    <property type="entry name" value="Vaccinia Virus protein VP39"/>
    <property type="match status" value="1"/>
</dbReference>
<comment type="caution">
    <text evidence="2">The sequence shown here is derived from an EMBL/GenBank/DDBJ whole genome shotgun (WGS) entry which is preliminary data.</text>
</comment>
<organism evidence="2 3">
    <name type="scientific">Handelsmanbacteria sp. (strain RIFCSPLOWO2_12_FULL_64_10)</name>
    <dbReference type="NCBI Taxonomy" id="1817868"/>
    <lineage>
        <taxon>Bacteria</taxon>
        <taxon>Candidatus Handelsmaniibacteriota</taxon>
    </lineage>
</organism>